<gene>
    <name evidence="2" type="ORF">AOXY_G10870</name>
</gene>
<proteinExistence type="predicted"/>
<evidence type="ECO:0000256" key="1">
    <source>
        <dbReference type="SAM" id="MobiDB-lite"/>
    </source>
</evidence>
<dbReference type="EMBL" id="JAGXEW010000009">
    <property type="protein sequence ID" value="KAK1168037.1"/>
    <property type="molecule type" value="Genomic_DNA"/>
</dbReference>
<feature type="region of interest" description="Disordered" evidence="1">
    <location>
        <begin position="1"/>
        <end position="23"/>
    </location>
</feature>
<sequence length="82" mass="9547">MSRSIRRWDERTPTRSSCGGRPVPFSHCKATKWNHKVTRTEVELKVGETLKLAPHREKQNQERLNKSKERAEDEMASGLMLN</sequence>
<name>A0AAD8DG16_ACIOX</name>
<protein>
    <submittedName>
        <fullName evidence="2">Uncharacterized protein</fullName>
    </submittedName>
</protein>
<feature type="region of interest" description="Disordered" evidence="1">
    <location>
        <begin position="54"/>
        <end position="82"/>
    </location>
</feature>
<keyword evidence="3" id="KW-1185">Reference proteome</keyword>
<accession>A0AAD8DG16</accession>
<feature type="compositionally biased region" description="Basic and acidic residues" evidence="1">
    <location>
        <begin position="1"/>
        <end position="13"/>
    </location>
</feature>
<evidence type="ECO:0000313" key="3">
    <source>
        <dbReference type="Proteomes" id="UP001230051"/>
    </source>
</evidence>
<dbReference type="Proteomes" id="UP001230051">
    <property type="component" value="Unassembled WGS sequence"/>
</dbReference>
<comment type="caution">
    <text evidence="2">The sequence shown here is derived from an EMBL/GenBank/DDBJ whole genome shotgun (WGS) entry which is preliminary data.</text>
</comment>
<evidence type="ECO:0000313" key="2">
    <source>
        <dbReference type="EMBL" id="KAK1168037.1"/>
    </source>
</evidence>
<reference evidence="2" key="1">
    <citation type="submission" date="2022-02" db="EMBL/GenBank/DDBJ databases">
        <title>Atlantic sturgeon de novo genome assembly.</title>
        <authorList>
            <person name="Stock M."/>
            <person name="Klopp C."/>
            <person name="Guiguen Y."/>
            <person name="Cabau C."/>
            <person name="Parinello H."/>
            <person name="Santidrian Yebra-Pimentel E."/>
            <person name="Kuhl H."/>
            <person name="Dirks R.P."/>
            <person name="Guessner J."/>
            <person name="Wuertz S."/>
            <person name="Du K."/>
            <person name="Schartl M."/>
        </authorList>
    </citation>
    <scope>NUCLEOTIDE SEQUENCE</scope>
    <source>
        <strain evidence="2">STURGEONOMICS-FGT-2020</strain>
        <tissue evidence="2">Whole blood</tissue>
    </source>
</reference>
<dbReference type="AlphaFoldDB" id="A0AAD8DG16"/>
<feature type="compositionally biased region" description="Basic and acidic residues" evidence="1">
    <location>
        <begin position="54"/>
        <end position="73"/>
    </location>
</feature>
<organism evidence="2 3">
    <name type="scientific">Acipenser oxyrinchus oxyrinchus</name>
    <dbReference type="NCBI Taxonomy" id="40147"/>
    <lineage>
        <taxon>Eukaryota</taxon>
        <taxon>Metazoa</taxon>
        <taxon>Chordata</taxon>
        <taxon>Craniata</taxon>
        <taxon>Vertebrata</taxon>
        <taxon>Euteleostomi</taxon>
        <taxon>Actinopterygii</taxon>
        <taxon>Chondrostei</taxon>
        <taxon>Acipenseriformes</taxon>
        <taxon>Acipenseridae</taxon>
        <taxon>Acipenser</taxon>
    </lineage>
</organism>